<dbReference type="Proteomes" id="UP000095283">
    <property type="component" value="Unplaced"/>
</dbReference>
<accession>A0A1I7WLQ5</accession>
<evidence type="ECO:0000313" key="3">
    <source>
        <dbReference type="WBParaSite" id="Hba_06077"/>
    </source>
</evidence>
<dbReference type="AlphaFoldDB" id="A0A1I7WLQ5"/>
<protein>
    <submittedName>
        <fullName evidence="3">Phage portal protein</fullName>
    </submittedName>
</protein>
<feature type="compositionally biased region" description="Basic and acidic residues" evidence="1">
    <location>
        <begin position="50"/>
        <end position="66"/>
    </location>
</feature>
<dbReference type="WBParaSite" id="Hba_06077">
    <property type="protein sequence ID" value="Hba_06077"/>
    <property type="gene ID" value="Hba_06077"/>
</dbReference>
<proteinExistence type="predicted"/>
<keyword evidence="2" id="KW-1185">Reference proteome</keyword>
<feature type="region of interest" description="Disordered" evidence="1">
    <location>
        <begin position="50"/>
        <end position="75"/>
    </location>
</feature>
<evidence type="ECO:0000313" key="2">
    <source>
        <dbReference type="Proteomes" id="UP000095283"/>
    </source>
</evidence>
<name>A0A1I7WLQ5_HETBA</name>
<evidence type="ECO:0000256" key="1">
    <source>
        <dbReference type="SAM" id="MobiDB-lite"/>
    </source>
</evidence>
<sequence length="75" mass="8590">MQLSLLNNAFRVSRKGNTAERTDGIIRRLSEGRRQLTARDIHNEMKIYPESGLESKRTPVERRGEGGAEAEIMQY</sequence>
<organism evidence="2 3">
    <name type="scientific">Heterorhabditis bacteriophora</name>
    <name type="common">Entomopathogenic nematode worm</name>
    <dbReference type="NCBI Taxonomy" id="37862"/>
    <lineage>
        <taxon>Eukaryota</taxon>
        <taxon>Metazoa</taxon>
        <taxon>Ecdysozoa</taxon>
        <taxon>Nematoda</taxon>
        <taxon>Chromadorea</taxon>
        <taxon>Rhabditida</taxon>
        <taxon>Rhabditina</taxon>
        <taxon>Rhabditomorpha</taxon>
        <taxon>Strongyloidea</taxon>
        <taxon>Heterorhabditidae</taxon>
        <taxon>Heterorhabditis</taxon>
    </lineage>
</organism>
<reference evidence="3" key="1">
    <citation type="submission" date="2016-11" db="UniProtKB">
        <authorList>
            <consortium name="WormBaseParasite"/>
        </authorList>
    </citation>
    <scope>IDENTIFICATION</scope>
</reference>